<protein>
    <submittedName>
        <fullName evidence="10">Bifunctional Protein kinase domain/Protein kinase-like domain superfamily/Protein kinase</fullName>
    </submittedName>
</protein>
<accession>A0AAD9PLG4</accession>
<proteinExistence type="inferred from homology"/>
<evidence type="ECO:0000256" key="3">
    <source>
        <dbReference type="ARBA" id="ARBA00022741"/>
    </source>
</evidence>
<dbReference type="Pfam" id="PF00069">
    <property type="entry name" value="Pkinase"/>
    <property type="match status" value="1"/>
</dbReference>
<keyword evidence="2" id="KW-0808">Transferase</keyword>
<dbReference type="GO" id="GO:0004691">
    <property type="term" value="F:cAMP-dependent protein kinase activity"/>
    <property type="evidence" value="ECO:0007669"/>
    <property type="project" value="TreeGrafter"/>
</dbReference>
<name>A0AAD9PLG4_9APIC</name>
<evidence type="ECO:0000313" key="10">
    <source>
        <dbReference type="EMBL" id="KAK2196637.1"/>
    </source>
</evidence>
<dbReference type="PROSITE" id="PS51285">
    <property type="entry name" value="AGC_KINASE_CTER"/>
    <property type="match status" value="1"/>
</dbReference>
<reference evidence="10" key="1">
    <citation type="journal article" date="2023" name="Nat. Microbiol.">
        <title>Babesia duncani multi-omics identifies virulence factors and drug targets.</title>
        <authorList>
            <person name="Singh P."/>
            <person name="Lonardi S."/>
            <person name="Liang Q."/>
            <person name="Vydyam P."/>
            <person name="Khabirova E."/>
            <person name="Fang T."/>
            <person name="Gihaz S."/>
            <person name="Thekkiniath J."/>
            <person name="Munshi M."/>
            <person name="Abel S."/>
            <person name="Ciampossin L."/>
            <person name="Batugedara G."/>
            <person name="Gupta M."/>
            <person name="Lu X.M."/>
            <person name="Lenz T."/>
            <person name="Chakravarty S."/>
            <person name="Cornillot E."/>
            <person name="Hu Y."/>
            <person name="Ma W."/>
            <person name="Gonzalez L.M."/>
            <person name="Sanchez S."/>
            <person name="Estrada K."/>
            <person name="Sanchez-Flores A."/>
            <person name="Montero E."/>
            <person name="Harb O.S."/>
            <person name="Le Roch K.G."/>
            <person name="Mamoun C.B."/>
        </authorList>
    </citation>
    <scope>NUCLEOTIDE SEQUENCE</scope>
    <source>
        <strain evidence="10">WA1</strain>
    </source>
</reference>
<sequence length="350" mass="40258">MAFGDGTCGLVPLWRRLFKREHKFQMPVRRPHYKMNLDSFEMVRTLGTGGFGRVFLAIPKDIPGVKGPCAVKRLKKQPLVEQKQVDHVLSEKRLLGSVNHPFIVNMLGTFKDDYYLYIAMECVLGGDFFTFLRKFDRLSSAEAMFYAAQVTLVFEYLHAHNIIYRDLKPENLLVDRNGYLKLTDFGFAKIVELRTYTLCGTPEYIAPEIILNKGHGKGVDWWTLGILIYEMLVGYPPFYDQDPIGIYKKVLSGKVPYPSYYDPDAKALTMQLLALNPSKRLGTLYRGSEDIKRSTWFSKIDFCKLLNKSLAPPHIPEITDDNDASNFEQYRESTEMPKALRGFSDPFTNW</sequence>
<evidence type="ECO:0000256" key="6">
    <source>
        <dbReference type="PROSITE-ProRule" id="PRU10141"/>
    </source>
</evidence>
<dbReference type="CDD" id="cd05580">
    <property type="entry name" value="STKc_PKA_like"/>
    <property type="match status" value="1"/>
</dbReference>
<organism evidence="10 11">
    <name type="scientific">Babesia duncani</name>
    <dbReference type="NCBI Taxonomy" id="323732"/>
    <lineage>
        <taxon>Eukaryota</taxon>
        <taxon>Sar</taxon>
        <taxon>Alveolata</taxon>
        <taxon>Apicomplexa</taxon>
        <taxon>Aconoidasida</taxon>
        <taxon>Piroplasmida</taxon>
        <taxon>Babesiidae</taxon>
        <taxon>Babesia</taxon>
    </lineage>
</organism>
<evidence type="ECO:0000256" key="7">
    <source>
        <dbReference type="RuleBase" id="RU000304"/>
    </source>
</evidence>
<dbReference type="AlphaFoldDB" id="A0AAD9PLG4"/>
<keyword evidence="3 6" id="KW-0547">Nucleotide-binding</keyword>
<dbReference type="Proteomes" id="UP001214638">
    <property type="component" value="Unassembled WGS sequence"/>
</dbReference>
<gene>
    <name evidence="10" type="ORF">BdWA1_001886</name>
</gene>
<dbReference type="InterPro" id="IPR017441">
    <property type="entry name" value="Protein_kinase_ATP_BS"/>
</dbReference>
<dbReference type="RefSeq" id="XP_067803479.1">
    <property type="nucleotide sequence ID" value="XM_067946915.1"/>
</dbReference>
<dbReference type="PANTHER" id="PTHR24353">
    <property type="entry name" value="CYCLIC NUCLEOTIDE-DEPENDENT PROTEIN KINASE"/>
    <property type="match status" value="1"/>
</dbReference>
<dbReference type="EMBL" id="JALLKP010000002">
    <property type="protein sequence ID" value="KAK2196637.1"/>
    <property type="molecule type" value="Genomic_DNA"/>
</dbReference>
<dbReference type="PROSITE" id="PS50011">
    <property type="entry name" value="PROTEIN_KINASE_DOM"/>
    <property type="match status" value="1"/>
</dbReference>
<dbReference type="GO" id="GO:0005524">
    <property type="term" value="F:ATP binding"/>
    <property type="evidence" value="ECO:0007669"/>
    <property type="project" value="UniProtKB-UniRule"/>
</dbReference>
<dbReference type="PANTHER" id="PTHR24353:SF37">
    <property type="entry name" value="CAMP-DEPENDENT PROTEIN KINASE CATALYTIC SUBUNIT PRKX"/>
    <property type="match status" value="1"/>
</dbReference>
<dbReference type="InterPro" id="IPR008271">
    <property type="entry name" value="Ser/Thr_kinase_AS"/>
</dbReference>
<comment type="similarity">
    <text evidence="7">Belongs to the protein kinase superfamily.</text>
</comment>
<comment type="caution">
    <text evidence="10">The sequence shown here is derived from an EMBL/GenBank/DDBJ whole genome shotgun (WGS) entry which is preliminary data.</text>
</comment>
<feature type="domain" description="AGC-kinase C-terminal" evidence="9">
    <location>
        <begin position="298"/>
        <end position="350"/>
    </location>
</feature>
<dbReference type="Gene3D" id="1.10.510.10">
    <property type="entry name" value="Transferase(Phosphotransferase) domain 1"/>
    <property type="match status" value="1"/>
</dbReference>
<dbReference type="PROSITE" id="PS00107">
    <property type="entry name" value="PROTEIN_KINASE_ATP"/>
    <property type="match status" value="1"/>
</dbReference>
<evidence type="ECO:0000256" key="1">
    <source>
        <dbReference type="ARBA" id="ARBA00022527"/>
    </source>
</evidence>
<evidence type="ECO:0000313" key="11">
    <source>
        <dbReference type="Proteomes" id="UP001214638"/>
    </source>
</evidence>
<dbReference type="FunFam" id="1.10.510.10:FF:000005">
    <property type="entry name" value="cAMP-dependent protein kinase catalytic subunit alpha"/>
    <property type="match status" value="1"/>
</dbReference>
<dbReference type="InterPro" id="IPR011009">
    <property type="entry name" value="Kinase-like_dom_sf"/>
</dbReference>
<keyword evidence="4 10" id="KW-0418">Kinase</keyword>
<evidence type="ECO:0000259" key="9">
    <source>
        <dbReference type="PROSITE" id="PS51285"/>
    </source>
</evidence>
<evidence type="ECO:0000259" key="8">
    <source>
        <dbReference type="PROSITE" id="PS50011"/>
    </source>
</evidence>
<keyword evidence="11" id="KW-1185">Reference proteome</keyword>
<dbReference type="PROSITE" id="PS00108">
    <property type="entry name" value="PROTEIN_KINASE_ST"/>
    <property type="match status" value="1"/>
</dbReference>
<evidence type="ECO:0000256" key="5">
    <source>
        <dbReference type="ARBA" id="ARBA00022840"/>
    </source>
</evidence>
<evidence type="ECO:0000256" key="2">
    <source>
        <dbReference type="ARBA" id="ARBA00022679"/>
    </source>
</evidence>
<dbReference type="SMART" id="SM00220">
    <property type="entry name" value="S_TKc"/>
    <property type="match status" value="1"/>
</dbReference>
<dbReference type="InterPro" id="IPR000961">
    <property type="entry name" value="AGC-kinase_C"/>
</dbReference>
<keyword evidence="1 7" id="KW-0723">Serine/threonine-protein kinase</keyword>
<dbReference type="GO" id="GO:0005952">
    <property type="term" value="C:cAMP-dependent protein kinase complex"/>
    <property type="evidence" value="ECO:0007669"/>
    <property type="project" value="TreeGrafter"/>
</dbReference>
<dbReference type="SUPFAM" id="SSF56112">
    <property type="entry name" value="Protein kinase-like (PK-like)"/>
    <property type="match status" value="1"/>
</dbReference>
<dbReference type="Gene3D" id="3.30.200.20">
    <property type="entry name" value="Phosphorylase Kinase, domain 1"/>
    <property type="match status" value="1"/>
</dbReference>
<feature type="binding site" evidence="6">
    <location>
        <position position="72"/>
    </location>
    <ligand>
        <name>ATP</name>
        <dbReference type="ChEBI" id="CHEBI:30616"/>
    </ligand>
</feature>
<dbReference type="GeneID" id="94336184"/>
<evidence type="ECO:0000256" key="4">
    <source>
        <dbReference type="ARBA" id="ARBA00022777"/>
    </source>
</evidence>
<dbReference type="InterPro" id="IPR000719">
    <property type="entry name" value="Prot_kinase_dom"/>
</dbReference>
<feature type="domain" description="Protein kinase" evidence="8">
    <location>
        <begin position="40"/>
        <end position="297"/>
    </location>
</feature>
<dbReference type="KEGG" id="bdw:94336184"/>
<keyword evidence="5 6" id="KW-0067">ATP-binding</keyword>